<evidence type="ECO:0000256" key="2">
    <source>
        <dbReference type="SAM" id="Phobius"/>
    </source>
</evidence>
<keyword evidence="2 3" id="KW-0812">Transmembrane</keyword>
<dbReference type="AlphaFoldDB" id="A0A8H6WUP0"/>
<feature type="compositionally biased region" description="Basic and acidic residues" evidence="1">
    <location>
        <begin position="228"/>
        <end position="239"/>
    </location>
</feature>
<evidence type="ECO:0000256" key="1">
    <source>
        <dbReference type="SAM" id="MobiDB-lite"/>
    </source>
</evidence>
<name>A0A8H6WUP0_9AGAR</name>
<feature type="compositionally biased region" description="Polar residues" evidence="1">
    <location>
        <begin position="243"/>
        <end position="253"/>
    </location>
</feature>
<feature type="transmembrane region" description="Helical" evidence="2">
    <location>
        <begin position="6"/>
        <end position="24"/>
    </location>
</feature>
<feature type="transmembrane region" description="Helical" evidence="2">
    <location>
        <begin position="82"/>
        <end position="104"/>
    </location>
</feature>
<sequence length="253" mass="27698">MDTTISLMFASVLAGIAVQVLVYIRTLAISGRSNYVRYGLGSVLLLGFPVQIFGIVYHRDPFFNNGACKGKVLRPGEPDWNIVYYSAHMAFDLIACATATYCLVHSSRVLGVFRFSKLARSILRDGLLYFVVVFLVNLWVVLEFAHVFVSGAASSLPLAVVLIAIQHLVLSTQRQTASRNMASEDYSASVSQGPPRFFNRNQSQLDVELQSGVFVVSDTVIESQKLSFRSEEPRDRSDASESGPGTTSKAGVS</sequence>
<feature type="transmembrane region" description="Helical" evidence="2">
    <location>
        <begin position="36"/>
        <end position="57"/>
    </location>
</feature>
<organism evidence="3 4">
    <name type="scientific">Mycena venus</name>
    <dbReference type="NCBI Taxonomy" id="2733690"/>
    <lineage>
        <taxon>Eukaryota</taxon>
        <taxon>Fungi</taxon>
        <taxon>Dikarya</taxon>
        <taxon>Basidiomycota</taxon>
        <taxon>Agaricomycotina</taxon>
        <taxon>Agaricomycetes</taxon>
        <taxon>Agaricomycetidae</taxon>
        <taxon>Agaricales</taxon>
        <taxon>Marasmiineae</taxon>
        <taxon>Mycenaceae</taxon>
        <taxon>Mycena</taxon>
    </lineage>
</organism>
<keyword evidence="4" id="KW-1185">Reference proteome</keyword>
<dbReference type="Proteomes" id="UP000620124">
    <property type="component" value="Unassembled WGS sequence"/>
</dbReference>
<feature type="transmembrane region" description="Helical" evidence="2">
    <location>
        <begin position="125"/>
        <end position="142"/>
    </location>
</feature>
<feature type="transmembrane region" description="Helical" evidence="2">
    <location>
        <begin position="148"/>
        <end position="170"/>
    </location>
</feature>
<keyword evidence="2" id="KW-0472">Membrane</keyword>
<keyword evidence="2" id="KW-1133">Transmembrane helix</keyword>
<dbReference type="EMBL" id="JACAZI010000034">
    <property type="protein sequence ID" value="KAF7328935.1"/>
    <property type="molecule type" value="Genomic_DNA"/>
</dbReference>
<evidence type="ECO:0000313" key="3">
    <source>
        <dbReference type="EMBL" id="KAF7328935.1"/>
    </source>
</evidence>
<dbReference type="OrthoDB" id="3346251at2759"/>
<comment type="caution">
    <text evidence="3">The sequence shown here is derived from an EMBL/GenBank/DDBJ whole genome shotgun (WGS) entry which is preliminary data.</text>
</comment>
<protein>
    <submittedName>
        <fullName evidence="3">Putative Transmembrane protein</fullName>
    </submittedName>
</protein>
<proteinExistence type="predicted"/>
<feature type="region of interest" description="Disordered" evidence="1">
    <location>
        <begin position="226"/>
        <end position="253"/>
    </location>
</feature>
<evidence type="ECO:0000313" key="4">
    <source>
        <dbReference type="Proteomes" id="UP000620124"/>
    </source>
</evidence>
<accession>A0A8H6WUP0</accession>
<reference evidence="3" key="1">
    <citation type="submission" date="2020-05" db="EMBL/GenBank/DDBJ databases">
        <title>Mycena genomes resolve the evolution of fungal bioluminescence.</title>
        <authorList>
            <person name="Tsai I.J."/>
        </authorList>
    </citation>
    <scope>NUCLEOTIDE SEQUENCE</scope>
    <source>
        <strain evidence="3">CCC161011</strain>
    </source>
</reference>
<gene>
    <name evidence="3" type="ORF">MVEN_02523400</name>
</gene>